<evidence type="ECO:0000313" key="2">
    <source>
        <dbReference type="EMBL" id="EXM21534.1"/>
    </source>
</evidence>
<name>X0L6H1_FUSOX</name>
<dbReference type="HOGENOM" id="CLU_014247_0_0_1"/>
<keyword evidence="1" id="KW-0812">Transmembrane</keyword>
<dbReference type="EMBL" id="JH657946">
    <property type="protein sequence ID" value="EXM21534.1"/>
    <property type="molecule type" value="Genomic_DNA"/>
</dbReference>
<organism evidence="2">
    <name type="scientific">Fusarium oxysporum f. sp. vasinfectum 25433</name>
    <dbReference type="NCBI Taxonomy" id="1089449"/>
    <lineage>
        <taxon>Eukaryota</taxon>
        <taxon>Fungi</taxon>
        <taxon>Dikarya</taxon>
        <taxon>Ascomycota</taxon>
        <taxon>Pezizomycotina</taxon>
        <taxon>Sordariomycetes</taxon>
        <taxon>Hypocreomycetidae</taxon>
        <taxon>Hypocreales</taxon>
        <taxon>Nectriaceae</taxon>
        <taxon>Fusarium</taxon>
        <taxon>Fusarium oxysporum species complex</taxon>
    </lineage>
</organism>
<dbReference type="Proteomes" id="UP000030701">
    <property type="component" value="Unassembled WGS sequence"/>
</dbReference>
<accession>X0L6H1</accession>
<keyword evidence="1" id="KW-0472">Membrane</keyword>
<keyword evidence="1" id="KW-1133">Transmembrane helix</keyword>
<dbReference type="AlphaFoldDB" id="X0L6H1"/>
<reference evidence="2" key="2">
    <citation type="submission" date="2012-05" db="EMBL/GenBank/DDBJ databases">
        <title>The Genome Annotation of Fusarium oxysporum Cotton.</title>
        <authorList>
            <consortium name="The Broad Institute Genomics Platform"/>
            <person name="Ma L.-J."/>
            <person name="Corby-Kistler H."/>
            <person name="Broz K."/>
            <person name="Gale L.R."/>
            <person name="Jonkers W."/>
            <person name="O'Donnell K."/>
            <person name="Ploetz R."/>
            <person name="Steinberg C."/>
            <person name="Schwartz D.C."/>
            <person name="VanEtten H."/>
            <person name="Zhou S."/>
            <person name="Young S.K."/>
            <person name="Zeng Q."/>
            <person name="Gargeya S."/>
            <person name="Fitzgerald M."/>
            <person name="Abouelleil A."/>
            <person name="Alvarado L."/>
            <person name="Chapman S.B."/>
            <person name="Gainer-Dewar J."/>
            <person name="Goldberg J."/>
            <person name="Griggs A."/>
            <person name="Gujja S."/>
            <person name="Hansen M."/>
            <person name="Howarth C."/>
            <person name="Imamovic A."/>
            <person name="Ireland A."/>
            <person name="Larimer J."/>
            <person name="McCowan C."/>
            <person name="Murphy C."/>
            <person name="Pearson M."/>
            <person name="Poon T.W."/>
            <person name="Priest M."/>
            <person name="Roberts A."/>
            <person name="Saif S."/>
            <person name="Shea T."/>
            <person name="Sykes S."/>
            <person name="Wortman J."/>
            <person name="Nusbaum C."/>
            <person name="Birren B."/>
        </authorList>
    </citation>
    <scope>NUCLEOTIDE SEQUENCE</scope>
    <source>
        <strain evidence="2">25433</strain>
    </source>
</reference>
<sequence>MANMVSVKTGLWYDYSEPSVLDATITLPIEYGTLLLSTLTVMVGFAGASCWNILAFILHSRRITETSALAIELQQQVSLRNTSGSAGAMWQAFKLHRAWKGRVSKLWRRTLGFFLPAAIVWAGFTAAGILTSRVANKSYSNTVARVKSDLCGTFYFDPNSPQAQSAYNAKATHDTVEARTYMTKFYSNNSSPATARSLFVRPTLPYSVDIHAPCPIPDTSRCILGNTGGFAMFTDALDSHEMLGINAKPHNRVTVQINVTCSPIDTTGLTGTIKDGIHSYRYYYLGSFPGDRNYTYAYDLLTAKMDVPYLLMPVLALNGSWVPSPSFNRADADVSVYFLSQNSIIYMEPVNDPWFLATGKYQTTLGKMQVNRPDHYVNTMVCTDQFVYCNPTTDVCTPPVGINAASSHISDLNTPGFNPTQKITAGRINAALVNSNTYNSVLNLGASALFANSILVNVISTGLPDDQWRTEALGWFQTSLAKLQAYMIEYAFKDARSLGPYAIVTSPRNLNATNSEEAAENSAALDQCKNQLVQVAAEVQNFSFLGVMIIAGVTVFLVLLDWTLESIVDMVNRHFRQRNLEGTAARQADNSWHLLRMAIGKPSGKDSGNEDGHAEAWMMGRWGVPVLTLRSEKFERPLPMHTQQRLVQYLSDTFVENRNGSQNDNSHSSNSQEA</sequence>
<gene>
    <name evidence="2" type="ORF">FOTG_10766</name>
</gene>
<protein>
    <submittedName>
        <fullName evidence="2">Uncharacterized protein</fullName>
    </submittedName>
</protein>
<feature type="transmembrane region" description="Helical" evidence="1">
    <location>
        <begin position="542"/>
        <end position="564"/>
    </location>
</feature>
<feature type="transmembrane region" description="Helical" evidence="1">
    <location>
        <begin position="34"/>
        <end position="58"/>
    </location>
</feature>
<dbReference type="OrthoDB" id="3540210at2759"/>
<reference evidence="2" key="1">
    <citation type="submission" date="2011-11" db="EMBL/GenBank/DDBJ databases">
        <title>The Genome Sequence of Fusarium oxysporum Cotton.</title>
        <authorList>
            <consortium name="The Broad Institute Genome Sequencing Platform"/>
            <person name="Ma L.-J."/>
            <person name="Gale L.R."/>
            <person name="Schwartz D.C."/>
            <person name="Zhou S."/>
            <person name="Corby-Kistler H."/>
            <person name="Young S.K."/>
            <person name="Zeng Q."/>
            <person name="Gargeya S."/>
            <person name="Fitzgerald M."/>
            <person name="Haas B."/>
            <person name="Abouelleil A."/>
            <person name="Alvarado L."/>
            <person name="Arachchi H.M."/>
            <person name="Berlin A."/>
            <person name="Brown A."/>
            <person name="Chapman S.B."/>
            <person name="Chen Z."/>
            <person name="Dunbar C."/>
            <person name="Freedman E."/>
            <person name="Gearin G."/>
            <person name="Goldberg J."/>
            <person name="Griggs A."/>
            <person name="Gujja S."/>
            <person name="Heiman D."/>
            <person name="Howarth C."/>
            <person name="Larson L."/>
            <person name="Lui A."/>
            <person name="MacDonald P.J.P."/>
            <person name="Montmayeur A."/>
            <person name="Murphy C."/>
            <person name="Neiman D."/>
            <person name="Pearson M."/>
            <person name="Priest M."/>
            <person name="Roberts A."/>
            <person name="Saif S."/>
            <person name="Shea T."/>
            <person name="Shenoy N."/>
            <person name="Sisk P."/>
            <person name="Stolte C."/>
            <person name="Sykes S."/>
            <person name="Wortman J."/>
            <person name="Nusbaum C."/>
            <person name="Birren B."/>
        </authorList>
    </citation>
    <scope>NUCLEOTIDE SEQUENCE [LARGE SCALE GENOMIC DNA]</scope>
    <source>
        <strain evidence="2">25433</strain>
    </source>
</reference>
<evidence type="ECO:0000256" key="1">
    <source>
        <dbReference type="SAM" id="Phobius"/>
    </source>
</evidence>
<proteinExistence type="predicted"/>
<feature type="transmembrane region" description="Helical" evidence="1">
    <location>
        <begin position="110"/>
        <end position="130"/>
    </location>
</feature>